<feature type="domain" description="Pullulanase N2" evidence="4">
    <location>
        <begin position="65"/>
        <end position="182"/>
    </location>
</feature>
<dbReference type="InterPro" id="IPR017853">
    <property type="entry name" value="GH"/>
</dbReference>
<evidence type="ECO:0000259" key="3">
    <source>
        <dbReference type="Pfam" id="PF11852"/>
    </source>
</evidence>
<evidence type="ECO:0000259" key="4">
    <source>
        <dbReference type="Pfam" id="PF17967"/>
    </source>
</evidence>
<evidence type="ECO:0000256" key="1">
    <source>
        <dbReference type="ARBA" id="ARBA00008061"/>
    </source>
</evidence>
<organism evidence="5 6">
    <name type="scientific">Roseateles aquae</name>
    <dbReference type="NCBI Taxonomy" id="3077235"/>
    <lineage>
        <taxon>Bacteria</taxon>
        <taxon>Pseudomonadati</taxon>
        <taxon>Pseudomonadota</taxon>
        <taxon>Betaproteobacteria</taxon>
        <taxon>Burkholderiales</taxon>
        <taxon>Sphaerotilaceae</taxon>
        <taxon>Roseateles</taxon>
    </lineage>
</organism>
<dbReference type="InterPro" id="IPR040671">
    <property type="entry name" value="Pullulanase_N2"/>
</dbReference>
<sequence>MPLPPLFSALTNPGNRLWRRWLLLLASGVTLAAQGAVTRALAADCDDPAPYRLLQAQADPAEVPAAAYWVGIQHLQWPGVSAKAESRFVLYASRTAGLRLRVGERPGAADLVLPLQVDTGALPPELTQRFAFLKPGVRLRLAALPRLRWIELMRAQQLLAELDPHGRVLRFSALQLPGALDEGYRAADDERDFGAQIASRAFGGAERRQSRFRLWAPTAQRVALCRYADAEGPALAVRPLRFDASTGAWHDEVDGDASGQYYRYLVDVFVPGLGLVRNRVTDPYSVSLNADSRRSYIADLNAPALQPPGWTESRAPQTVARNTDMVVYELHVRDFSISDASVPPAARGKYLAFAEPASAGMRHLQALARSGVTDLHLLPVFDIASVPERGCSTPQVPRAAPDSEAQQAAVMAEAARDCFNWGYDPLHYGAPEGSYASDANDGARRIIEFRQMVMGLHAAGLRVGMDLVYNHTAAAGQQVPSVLDRIVPGYYQRLDWQGRIERSTCCDNTATEHRMMAKLTRDTVLRWQRDYKISSFRFDLMAHQPRALMEALQRRLDAQAGQHVPLIGEGWNFGEVANGARFVQASQLSLNGSGIATFSDRGRDALRGGSAGDSGAALFTRQGWLNGLSYAPNESVLALSPQAQLAQAPALLASADQLRVALAGSLRDFEFEDASGSWRRTDAIPYGDQPAGYVSEPGEVVNYAENHDNQTLFDLNVMRLPRGTPAIDRARVQALGAAVVAFSQGVAYFHAGQDLLRSKSLDRNSYDSGDWFNRLDWTLQDNHFGSGLPPRADNGADHALLAPLLRDPAVKPGPEVLALASSLFRELLALRASSSLFRLPTAAEVRRRLRFHNTGPGQNPALLVGQLMGQFDGETNEQRWPGAAARSLLYLLNASPAAQTLQLDALRGQPWRLHPLQAAGAAADPRVSQEASFDAANGRFKVPGRSAVVFSLD</sequence>
<comment type="similarity">
    <text evidence="1">Belongs to the glycosyl hydrolase 13 family.</text>
</comment>
<dbReference type="SUPFAM" id="SSF51445">
    <property type="entry name" value="(Trans)glycosidases"/>
    <property type="match status" value="1"/>
</dbReference>
<feature type="domain" description="Alpha-1,6-glucosidases pullulanase-type C-terminal" evidence="3">
    <location>
        <begin position="780"/>
        <end position="950"/>
    </location>
</feature>
<dbReference type="Gene3D" id="3.20.20.80">
    <property type="entry name" value="Glycosidases"/>
    <property type="match status" value="1"/>
</dbReference>
<evidence type="ECO:0000259" key="2">
    <source>
        <dbReference type="Pfam" id="PF02922"/>
    </source>
</evidence>
<dbReference type="InterPro" id="IPR013783">
    <property type="entry name" value="Ig-like_fold"/>
</dbReference>
<dbReference type="InterPro" id="IPR014756">
    <property type="entry name" value="Ig_E-set"/>
</dbReference>
<evidence type="ECO:0000313" key="6">
    <source>
        <dbReference type="Proteomes" id="UP001246372"/>
    </source>
</evidence>
<dbReference type="CDD" id="cd11341">
    <property type="entry name" value="AmyAc_Pullulanase_LD-like"/>
    <property type="match status" value="1"/>
</dbReference>
<dbReference type="Proteomes" id="UP001246372">
    <property type="component" value="Unassembled WGS sequence"/>
</dbReference>
<dbReference type="Pfam" id="PF11852">
    <property type="entry name" value="Pullul_strch_C"/>
    <property type="match status" value="1"/>
</dbReference>
<dbReference type="InterPro" id="IPR024561">
    <property type="entry name" value="Pullul_strch_C"/>
</dbReference>
<dbReference type="NCBIfam" id="TIGR02103">
    <property type="entry name" value="pullul_strch"/>
    <property type="match status" value="1"/>
</dbReference>
<accession>A0ABU3P956</accession>
<dbReference type="CDD" id="cd02860">
    <property type="entry name" value="E_set_Pullulanase"/>
    <property type="match status" value="1"/>
</dbReference>
<dbReference type="Pfam" id="PF02922">
    <property type="entry name" value="CBM_48"/>
    <property type="match status" value="1"/>
</dbReference>
<keyword evidence="6" id="KW-1185">Reference proteome</keyword>
<dbReference type="EMBL" id="JAVXZY010000001">
    <property type="protein sequence ID" value="MDT8998261.1"/>
    <property type="molecule type" value="Genomic_DNA"/>
</dbReference>
<dbReference type="Gene3D" id="2.60.40.1180">
    <property type="entry name" value="Golgi alpha-mannosidase II"/>
    <property type="match status" value="1"/>
</dbReference>
<comment type="caution">
    <text evidence="5">The sequence shown here is derived from an EMBL/GenBank/DDBJ whole genome shotgun (WGS) entry which is preliminary data.</text>
</comment>
<dbReference type="SUPFAM" id="SSF81296">
    <property type="entry name" value="E set domains"/>
    <property type="match status" value="2"/>
</dbReference>
<gene>
    <name evidence="5" type="primary">pulA</name>
    <name evidence="5" type="ORF">RQP53_03110</name>
</gene>
<dbReference type="Gene3D" id="2.60.40.1130">
    <property type="entry name" value="Rab geranylgeranyltransferase alpha-subunit, insert domain"/>
    <property type="match status" value="1"/>
</dbReference>
<protein>
    <submittedName>
        <fullName evidence="5">Pullulanase-type alpha-1,6-glucosidase</fullName>
    </submittedName>
</protein>
<dbReference type="SUPFAM" id="SSF51011">
    <property type="entry name" value="Glycosyl hydrolase domain"/>
    <property type="match status" value="1"/>
</dbReference>
<dbReference type="InterPro" id="IPR013780">
    <property type="entry name" value="Glyco_hydro_b"/>
</dbReference>
<dbReference type="PANTHER" id="PTHR43002">
    <property type="entry name" value="GLYCOGEN DEBRANCHING ENZYME"/>
    <property type="match status" value="1"/>
</dbReference>
<name>A0ABU3P956_9BURK</name>
<feature type="domain" description="Glycoside hydrolase family 13 N-terminal" evidence="2">
    <location>
        <begin position="200"/>
        <end position="285"/>
    </location>
</feature>
<evidence type="ECO:0000313" key="5">
    <source>
        <dbReference type="EMBL" id="MDT8998261.1"/>
    </source>
</evidence>
<dbReference type="InterPro" id="IPR004193">
    <property type="entry name" value="Glyco_hydro_13_N"/>
</dbReference>
<dbReference type="Pfam" id="PF17967">
    <property type="entry name" value="Pullulanase_N2"/>
    <property type="match status" value="1"/>
</dbReference>
<proteinExistence type="inferred from homology"/>
<reference evidence="5" key="1">
    <citation type="submission" date="2023-09" db="EMBL/GenBank/DDBJ databases">
        <title>Paucibacter sp. APW11 Genome sequencing and assembly.</title>
        <authorList>
            <person name="Kim I."/>
        </authorList>
    </citation>
    <scope>NUCLEOTIDE SEQUENCE</scope>
    <source>
        <strain evidence="5">APW11</strain>
    </source>
</reference>
<dbReference type="Gene3D" id="2.60.40.10">
    <property type="entry name" value="Immunoglobulins"/>
    <property type="match status" value="1"/>
</dbReference>
<dbReference type="RefSeq" id="WP_315648570.1">
    <property type="nucleotide sequence ID" value="NZ_JAVXZY010000001.1"/>
</dbReference>
<dbReference type="InterPro" id="IPR011839">
    <property type="entry name" value="Pullul_strch"/>
</dbReference>